<evidence type="ECO:0000313" key="2">
    <source>
        <dbReference type="EMBL" id="CRZ12930.1"/>
    </source>
</evidence>
<feature type="region of interest" description="Disordered" evidence="1">
    <location>
        <begin position="1"/>
        <end position="107"/>
    </location>
</feature>
<organism evidence="2">
    <name type="scientific">Spongospora subterranea</name>
    <dbReference type="NCBI Taxonomy" id="70186"/>
    <lineage>
        <taxon>Eukaryota</taxon>
        <taxon>Sar</taxon>
        <taxon>Rhizaria</taxon>
        <taxon>Endomyxa</taxon>
        <taxon>Phytomyxea</taxon>
        <taxon>Plasmodiophorida</taxon>
        <taxon>Plasmodiophoridae</taxon>
        <taxon>Spongospora</taxon>
    </lineage>
</organism>
<feature type="compositionally biased region" description="Polar residues" evidence="1">
    <location>
        <begin position="87"/>
        <end position="96"/>
    </location>
</feature>
<proteinExistence type="predicted"/>
<name>A0A0H5RFH0_9EUKA</name>
<sequence>MGDSRLSVPGAVVYRDRHGQQLTGTALRRALREELEKLEREDAEGRGDQGMKDKGDKGSEVLIQFENEDDDPEGIAEVSEMAEHPDSSPTDGSELTSEGDGSEKGAEQSYRYTAIQQSSPFKWRAQVPRPQMAFCNSNSCAILIVVTMYNEEYDELSLTLRSIAKNIKHMSKALKRPSLWKSVAVCIVSDGRAKANRGTMRYASSLGILSESTMASAPPNTAVHL</sequence>
<feature type="compositionally biased region" description="Basic and acidic residues" evidence="1">
    <location>
        <begin position="30"/>
        <end position="59"/>
    </location>
</feature>
<accession>A0A0H5RFH0</accession>
<evidence type="ECO:0000256" key="1">
    <source>
        <dbReference type="SAM" id="MobiDB-lite"/>
    </source>
</evidence>
<dbReference type="Pfam" id="PF01644">
    <property type="entry name" value="Chitin_synth_1"/>
    <property type="match status" value="1"/>
</dbReference>
<evidence type="ECO:0008006" key="3">
    <source>
        <dbReference type="Google" id="ProtNLM"/>
    </source>
</evidence>
<reference evidence="2" key="1">
    <citation type="submission" date="2015-04" db="EMBL/GenBank/DDBJ databases">
        <title>The genome sequence of the plant pathogenic Rhizarian Plasmodiophora brassicae reveals insights in its biotrophic life cycle and the origin of chitin synthesis.</title>
        <authorList>
            <person name="Schwelm A."/>
            <person name="Fogelqvist J."/>
            <person name="Knaust A."/>
            <person name="Julke S."/>
            <person name="Lilja T."/>
            <person name="Dhandapani V."/>
            <person name="Bonilla-Rosso G."/>
            <person name="Karlsson M."/>
            <person name="Shevchenko A."/>
            <person name="Choi S.R."/>
            <person name="Kim H.G."/>
            <person name="Park J.Y."/>
            <person name="Lim Y.P."/>
            <person name="Ludwig-Muller J."/>
            <person name="Dixelius C."/>
        </authorList>
    </citation>
    <scope>NUCLEOTIDE SEQUENCE</scope>
    <source>
        <tissue evidence="2">Potato root galls</tissue>
    </source>
</reference>
<dbReference type="AlphaFoldDB" id="A0A0H5RFH0"/>
<protein>
    <recommendedName>
        <fullName evidence="3">Chitin synthase</fullName>
    </recommendedName>
</protein>
<dbReference type="EMBL" id="HACM01012488">
    <property type="protein sequence ID" value="CRZ12930.1"/>
    <property type="molecule type" value="Transcribed_RNA"/>
</dbReference>
<feature type="non-terminal residue" evidence="2">
    <location>
        <position position="225"/>
    </location>
</feature>